<feature type="region of interest" description="Disordered" evidence="1">
    <location>
        <begin position="162"/>
        <end position="190"/>
    </location>
</feature>
<sequence>MGPDGEDLGTRLREKDSKQGYTCRGVVLWNVLRKPSNTVRSSWWIVGSEGTALGRSEGDGGGKEARSDVCKKELERNQHERHQQRVFGERGGLGPVRRVKGGETKDGLRRESRNKTEGKPRIYLARWHEVAAAETSPEPDNRRITKEHVESLVQTPVRLDYGATPGAEKTESLGSSRQHARVATVDDESERKKERVDGDITAVDFLVLEMVSTAVGVEPKLNSFELQSALREERVAFPSFDASGAFSSTAGSVNYHILSLKARTYSVEDRRESRKISSADLMLSIHIRTTGRRQRRMDLHARCSAGLLVVGWSSSSPLESLSSWSFAPSGNTRIQGLGEEEDRGE</sequence>
<evidence type="ECO:0000313" key="2">
    <source>
        <dbReference type="EMBL" id="KAJ7625918.1"/>
    </source>
</evidence>
<reference evidence="2" key="1">
    <citation type="submission" date="2023-03" db="EMBL/GenBank/DDBJ databases">
        <title>Massive genome expansion in bonnet fungi (Mycena s.s.) driven by repeated elements and novel gene families across ecological guilds.</title>
        <authorList>
            <consortium name="Lawrence Berkeley National Laboratory"/>
            <person name="Harder C.B."/>
            <person name="Miyauchi S."/>
            <person name="Viragh M."/>
            <person name="Kuo A."/>
            <person name="Thoen E."/>
            <person name="Andreopoulos B."/>
            <person name="Lu D."/>
            <person name="Skrede I."/>
            <person name="Drula E."/>
            <person name="Henrissat B."/>
            <person name="Morin E."/>
            <person name="Kohler A."/>
            <person name="Barry K."/>
            <person name="LaButti K."/>
            <person name="Morin E."/>
            <person name="Salamov A."/>
            <person name="Lipzen A."/>
            <person name="Mereny Z."/>
            <person name="Hegedus B."/>
            <person name="Baldrian P."/>
            <person name="Stursova M."/>
            <person name="Weitz H."/>
            <person name="Taylor A."/>
            <person name="Grigoriev I.V."/>
            <person name="Nagy L.G."/>
            <person name="Martin F."/>
            <person name="Kauserud H."/>
        </authorList>
    </citation>
    <scope>NUCLEOTIDE SEQUENCE</scope>
    <source>
        <strain evidence="2">9284</strain>
    </source>
</reference>
<organism evidence="2 3">
    <name type="scientific">Roridomyces roridus</name>
    <dbReference type="NCBI Taxonomy" id="1738132"/>
    <lineage>
        <taxon>Eukaryota</taxon>
        <taxon>Fungi</taxon>
        <taxon>Dikarya</taxon>
        <taxon>Basidiomycota</taxon>
        <taxon>Agaricomycotina</taxon>
        <taxon>Agaricomycetes</taxon>
        <taxon>Agaricomycetidae</taxon>
        <taxon>Agaricales</taxon>
        <taxon>Marasmiineae</taxon>
        <taxon>Mycenaceae</taxon>
        <taxon>Roridomyces</taxon>
    </lineage>
</organism>
<dbReference type="AlphaFoldDB" id="A0AAD7FIK6"/>
<accession>A0AAD7FIK6</accession>
<evidence type="ECO:0000256" key="1">
    <source>
        <dbReference type="SAM" id="MobiDB-lite"/>
    </source>
</evidence>
<feature type="region of interest" description="Disordered" evidence="1">
    <location>
        <begin position="91"/>
        <end position="115"/>
    </location>
</feature>
<dbReference type="Proteomes" id="UP001221142">
    <property type="component" value="Unassembled WGS sequence"/>
</dbReference>
<evidence type="ECO:0000313" key="3">
    <source>
        <dbReference type="Proteomes" id="UP001221142"/>
    </source>
</evidence>
<feature type="compositionally biased region" description="Basic and acidic residues" evidence="1">
    <location>
        <begin position="100"/>
        <end position="115"/>
    </location>
</feature>
<dbReference type="EMBL" id="JARKIF010000012">
    <property type="protein sequence ID" value="KAJ7625918.1"/>
    <property type="molecule type" value="Genomic_DNA"/>
</dbReference>
<proteinExistence type="predicted"/>
<keyword evidence="3" id="KW-1185">Reference proteome</keyword>
<protein>
    <submittedName>
        <fullName evidence="2">Uncharacterized protein</fullName>
    </submittedName>
</protein>
<comment type="caution">
    <text evidence="2">The sequence shown here is derived from an EMBL/GenBank/DDBJ whole genome shotgun (WGS) entry which is preliminary data.</text>
</comment>
<name>A0AAD7FIK6_9AGAR</name>
<gene>
    <name evidence="2" type="ORF">FB45DRAFT_1005190</name>
</gene>